<evidence type="ECO:0000313" key="1">
    <source>
        <dbReference type="EMBL" id="RXG28597.1"/>
    </source>
</evidence>
<reference evidence="1 4" key="3">
    <citation type="submission" date="2018-07" db="EMBL/GenBank/DDBJ databases">
        <title>Leeuwenhoekiella genomics.</title>
        <authorList>
            <person name="Tahon G."/>
            <person name="Willems A."/>
        </authorList>
    </citation>
    <scope>NUCLEOTIDE SEQUENCE [LARGE SCALE GENOMIC DNA]</scope>
    <source>
        <strain evidence="1 4">LMG 24856</strain>
    </source>
</reference>
<dbReference type="Proteomes" id="UP000184240">
    <property type="component" value="Unassembled WGS sequence"/>
</dbReference>
<dbReference type="OrthoDB" id="983161at2"/>
<reference evidence="3" key="2">
    <citation type="submission" date="2016-11" db="EMBL/GenBank/DDBJ databases">
        <authorList>
            <person name="Varghese N."/>
            <person name="Submissions S."/>
        </authorList>
    </citation>
    <scope>NUCLEOTIDE SEQUENCE [LARGE SCALE GENOMIC DNA]</scope>
    <source>
        <strain evidence="3">DSM 19859</strain>
    </source>
</reference>
<sequence>MEKKPEFPELPSVEEIKTLINEYENADLKNVSFNKLSVQLRRLKWIPFLTAKLHQGYHIERARINRPGEIFYSEKDISYRNDYENIKTYGRANVKHQSLFYGAIESDVIKHPRLVNLIETSQIFRNLDKIKVDKADFVMTLGKWRIKQDIEVVEMVFNENSIKNSKDVQKSYKHHLERLTKEHPENLDQFKLILEFFSNQFAKKEIENDTDYMISAAYADFAMTWNNFPGLKYPSVKSDYQGHNVVLTPAAVEQFLELEIAAMFRVTKNGENSLISPIKHATEFGPLNSNFKWVDYEPKEYKIEQ</sequence>
<evidence type="ECO:0008006" key="5">
    <source>
        <dbReference type="Google" id="ProtNLM"/>
    </source>
</evidence>
<protein>
    <recommendedName>
        <fullName evidence="5">RES domain-containing protein</fullName>
    </recommendedName>
</protein>
<gene>
    <name evidence="1" type="ORF">DSM01_2058</name>
    <name evidence="2" type="ORF">SAMN04487999_0417</name>
</gene>
<proteinExistence type="predicted"/>
<evidence type="ECO:0000313" key="2">
    <source>
        <dbReference type="EMBL" id="SHH52599.1"/>
    </source>
</evidence>
<evidence type="ECO:0000313" key="3">
    <source>
        <dbReference type="Proteomes" id="UP000184240"/>
    </source>
</evidence>
<accession>A0A1M5TPH0</accession>
<reference evidence="2" key="1">
    <citation type="submission" date="2016-11" db="EMBL/GenBank/DDBJ databases">
        <authorList>
            <person name="Jaros S."/>
            <person name="Januszkiewicz K."/>
            <person name="Wedrychowicz H."/>
        </authorList>
    </citation>
    <scope>NUCLEOTIDE SEQUENCE [LARGE SCALE GENOMIC DNA]</scope>
    <source>
        <strain evidence="2">DSM 19859</strain>
    </source>
</reference>
<dbReference type="Proteomes" id="UP000290037">
    <property type="component" value="Unassembled WGS sequence"/>
</dbReference>
<keyword evidence="4" id="KW-1185">Reference proteome</keyword>
<evidence type="ECO:0000313" key="4">
    <source>
        <dbReference type="Proteomes" id="UP000290037"/>
    </source>
</evidence>
<organism evidence="2 3">
    <name type="scientific">Leeuwenhoekiella palythoae</name>
    <dbReference type="NCBI Taxonomy" id="573501"/>
    <lineage>
        <taxon>Bacteria</taxon>
        <taxon>Pseudomonadati</taxon>
        <taxon>Bacteroidota</taxon>
        <taxon>Flavobacteriia</taxon>
        <taxon>Flavobacteriales</taxon>
        <taxon>Flavobacteriaceae</taxon>
        <taxon>Leeuwenhoekiella</taxon>
    </lineage>
</organism>
<dbReference type="EMBL" id="QOVN01000004">
    <property type="protein sequence ID" value="RXG28597.1"/>
    <property type="molecule type" value="Genomic_DNA"/>
</dbReference>
<dbReference type="AlphaFoldDB" id="A0A1M5TPH0"/>
<name>A0A1M5TPH0_9FLAO</name>
<dbReference type="EMBL" id="FQXT01000001">
    <property type="protein sequence ID" value="SHH52599.1"/>
    <property type="molecule type" value="Genomic_DNA"/>
</dbReference>
<dbReference type="RefSeq" id="WP_072979828.1">
    <property type="nucleotide sequence ID" value="NZ_FQXT01000001.1"/>
</dbReference>